<dbReference type="InterPro" id="IPR050546">
    <property type="entry name" value="Glycosyl_Hydrlase_16"/>
</dbReference>
<protein>
    <recommendedName>
        <fullName evidence="3">GH16 domain-containing protein</fullName>
    </recommendedName>
</protein>
<dbReference type="SUPFAM" id="SSF49899">
    <property type="entry name" value="Concanavalin A-like lectins/glucanases"/>
    <property type="match status" value="1"/>
</dbReference>
<feature type="domain" description="GH16" evidence="3">
    <location>
        <begin position="32"/>
        <end position="307"/>
    </location>
</feature>
<name>A0ABQ3ZTF7_9ACTN</name>
<dbReference type="PANTHER" id="PTHR10963">
    <property type="entry name" value="GLYCOSYL HYDROLASE-RELATED"/>
    <property type="match status" value="1"/>
</dbReference>
<dbReference type="Gene3D" id="2.60.120.200">
    <property type="match status" value="1"/>
</dbReference>
<proteinExistence type="inferred from homology"/>
<dbReference type="CDD" id="cd02182">
    <property type="entry name" value="GH16_Strep_laminarinase_like"/>
    <property type="match status" value="1"/>
</dbReference>
<feature type="signal peptide" evidence="2">
    <location>
        <begin position="1"/>
        <end position="22"/>
    </location>
</feature>
<sequence>MIMNLWLRLPVVLMLPVVLVLAAAGCTSGGSAGAGWTPVWSEDFDGPAGSGLSKEDWIYSTGTGYPGGAAQWGTGQLEASTDSTGNVRLDGDGHLAIVPLRTGAGVGAWTSGRVETKRTDFAAPEGGKVRIEAVLRQPDVTGPEAAGYWAAFWALGEPARAVGSTNWPHIGEWDVMEAANGHDSVWQTVHCGEPVGGPCGEPTGIGSGEQACAGCRSDFHTYAIEFDRSVKPEQLRWYVDDKNTFTVAADKVDAATWEQANHHGFFVILNVAIGGSFPAAFGGGPTPATKPGVPMLVDRVAVLRSAS</sequence>
<dbReference type="Proteomes" id="UP000603200">
    <property type="component" value="Unassembled WGS sequence"/>
</dbReference>
<keyword evidence="5" id="KW-1185">Reference proteome</keyword>
<organism evidence="4 5">
    <name type="scientific">Winogradskya humida</name>
    <dbReference type="NCBI Taxonomy" id="113566"/>
    <lineage>
        <taxon>Bacteria</taxon>
        <taxon>Bacillati</taxon>
        <taxon>Actinomycetota</taxon>
        <taxon>Actinomycetes</taxon>
        <taxon>Micromonosporales</taxon>
        <taxon>Micromonosporaceae</taxon>
        <taxon>Winogradskya</taxon>
    </lineage>
</organism>
<evidence type="ECO:0000313" key="4">
    <source>
        <dbReference type="EMBL" id="GIE21839.1"/>
    </source>
</evidence>
<dbReference type="PROSITE" id="PS51762">
    <property type="entry name" value="GH16_2"/>
    <property type="match status" value="1"/>
</dbReference>
<evidence type="ECO:0000259" key="3">
    <source>
        <dbReference type="PROSITE" id="PS51762"/>
    </source>
</evidence>
<dbReference type="InterPro" id="IPR000757">
    <property type="entry name" value="Beta-glucanase-like"/>
</dbReference>
<feature type="chain" id="PRO_5046932406" description="GH16 domain-containing protein" evidence="2">
    <location>
        <begin position="23"/>
        <end position="307"/>
    </location>
</feature>
<reference evidence="4 5" key="1">
    <citation type="submission" date="2021-01" db="EMBL/GenBank/DDBJ databases">
        <title>Whole genome shotgun sequence of Actinoplanes humidus NBRC 14915.</title>
        <authorList>
            <person name="Komaki H."/>
            <person name="Tamura T."/>
        </authorList>
    </citation>
    <scope>NUCLEOTIDE SEQUENCE [LARGE SCALE GENOMIC DNA]</scope>
    <source>
        <strain evidence="4 5">NBRC 14915</strain>
    </source>
</reference>
<dbReference type="EMBL" id="BOMN01000061">
    <property type="protein sequence ID" value="GIE21839.1"/>
    <property type="molecule type" value="Genomic_DNA"/>
</dbReference>
<comment type="caution">
    <text evidence="4">The sequence shown here is derived from an EMBL/GenBank/DDBJ whole genome shotgun (WGS) entry which is preliminary data.</text>
</comment>
<accession>A0ABQ3ZTF7</accession>
<evidence type="ECO:0000256" key="2">
    <source>
        <dbReference type="SAM" id="SignalP"/>
    </source>
</evidence>
<keyword evidence="2" id="KW-0732">Signal</keyword>
<dbReference type="PANTHER" id="PTHR10963:SF55">
    <property type="entry name" value="GLYCOSIDE HYDROLASE FAMILY 16 PROTEIN"/>
    <property type="match status" value="1"/>
</dbReference>
<gene>
    <name evidence="4" type="ORF">Ahu01nite_049410</name>
</gene>
<dbReference type="InterPro" id="IPR013320">
    <property type="entry name" value="ConA-like_dom_sf"/>
</dbReference>
<evidence type="ECO:0000256" key="1">
    <source>
        <dbReference type="ARBA" id="ARBA00006865"/>
    </source>
</evidence>
<comment type="similarity">
    <text evidence="1">Belongs to the glycosyl hydrolase 16 family.</text>
</comment>
<evidence type="ECO:0000313" key="5">
    <source>
        <dbReference type="Proteomes" id="UP000603200"/>
    </source>
</evidence>